<dbReference type="PANTHER" id="PTHR23021:SF31">
    <property type="entry name" value="SERPENTINE RECEPTOR, CLASS T"/>
    <property type="match status" value="1"/>
</dbReference>
<protein>
    <submittedName>
        <fullName evidence="3">G_PROTEIN_RECEP_F1_2 domain-containing protein</fullName>
    </submittedName>
</protein>
<dbReference type="eggNOG" id="ENOG502TJEU">
    <property type="taxonomic scope" value="Eukaryota"/>
</dbReference>
<sequence length="88" mass="10013">IFIQCSVICFFNTVVAVVYNALVYITPSPLILVFVQICWASNHACPAFIYITMNSTIRREYKKMVFGRVSQRVEDTSTVKAISSQTRI</sequence>
<dbReference type="Proteomes" id="UP000095282">
    <property type="component" value="Unplaced"/>
</dbReference>
<dbReference type="SUPFAM" id="SSF81321">
    <property type="entry name" value="Family A G protein-coupled receptor-like"/>
    <property type="match status" value="1"/>
</dbReference>
<keyword evidence="1" id="KW-0812">Transmembrane</keyword>
<name>A0A1I7SZX6_9PELO</name>
<evidence type="ECO:0000256" key="1">
    <source>
        <dbReference type="SAM" id="Phobius"/>
    </source>
</evidence>
<dbReference type="AlphaFoldDB" id="A0A1I7SZX6"/>
<evidence type="ECO:0000313" key="2">
    <source>
        <dbReference type="Proteomes" id="UP000095282"/>
    </source>
</evidence>
<dbReference type="PANTHER" id="PTHR23021">
    <property type="entry name" value="SERPENTINE RECEPTOR, CLASS T"/>
    <property type="match status" value="1"/>
</dbReference>
<dbReference type="Pfam" id="PF10321">
    <property type="entry name" value="7TM_GPCR_Srt"/>
    <property type="match status" value="1"/>
</dbReference>
<keyword evidence="1" id="KW-0472">Membrane</keyword>
<proteinExistence type="predicted"/>
<dbReference type="WBParaSite" id="Csp11.Scaffold415.g1114.t1">
    <property type="protein sequence ID" value="Csp11.Scaffold415.g1114.t1"/>
    <property type="gene ID" value="Csp11.Scaffold415.g1114"/>
</dbReference>
<keyword evidence="1" id="KW-1133">Transmembrane helix</keyword>
<organism evidence="2 3">
    <name type="scientific">Caenorhabditis tropicalis</name>
    <dbReference type="NCBI Taxonomy" id="1561998"/>
    <lineage>
        <taxon>Eukaryota</taxon>
        <taxon>Metazoa</taxon>
        <taxon>Ecdysozoa</taxon>
        <taxon>Nematoda</taxon>
        <taxon>Chromadorea</taxon>
        <taxon>Rhabditida</taxon>
        <taxon>Rhabditina</taxon>
        <taxon>Rhabditomorpha</taxon>
        <taxon>Rhabditoidea</taxon>
        <taxon>Rhabditidae</taxon>
        <taxon>Peloderinae</taxon>
        <taxon>Caenorhabditis</taxon>
    </lineage>
</organism>
<evidence type="ECO:0000313" key="3">
    <source>
        <dbReference type="WBParaSite" id="Csp11.Scaffold415.g1114.t1"/>
    </source>
</evidence>
<feature type="transmembrane region" description="Helical" evidence="1">
    <location>
        <begin position="31"/>
        <end position="53"/>
    </location>
</feature>
<accession>A0A1I7SZX6</accession>
<dbReference type="InterPro" id="IPR019425">
    <property type="entry name" value="7TM_GPCR_serpentine_rcpt_Srt"/>
</dbReference>
<feature type="transmembrane region" description="Helical" evidence="1">
    <location>
        <begin position="7"/>
        <end position="25"/>
    </location>
</feature>
<reference evidence="3" key="1">
    <citation type="submission" date="2016-11" db="UniProtKB">
        <authorList>
            <consortium name="WormBaseParasite"/>
        </authorList>
    </citation>
    <scope>IDENTIFICATION</scope>
</reference>
<keyword evidence="2" id="KW-1185">Reference proteome</keyword>